<sequence length="100" mass="11137">MRIHSTALIRSTIAVIWLIVGMTLLTEVSPEFKSFLTQFSSHHWIGKSILSAAALVVSYLFFKKFKESNSVLGGVFLVIGSAILGGVSIFSFFLWHFLNK</sequence>
<dbReference type="STRING" id="1802115.A2756_04485"/>
<dbReference type="EMBL" id="MHNL01000003">
    <property type="protein sequence ID" value="OGZ46027.1"/>
    <property type="molecule type" value="Genomic_DNA"/>
</dbReference>
<dbReference type="AlphaFoldDB" id="A0A1G2G763"/>
<name>A0A1G2G763_9BACT</name>
<reference evidence="2 3" key="1">
    <citation type="journal article" date="2016" name="Nat. Commun.">
        <title>Thousands of microbial genomes shed light on interconnected biogeochemical processes in an aquifer system.</title>
        <authorList>
            <person name="Anantharaman K."/>
            <person name="Brown C.T."/>
            <person name="Hug L.A."/>
            <person name="Sharon I."/>
            <person name="Castelle C.J."/>
            <person name="Probst A.J."/>
            <person name="Thomas B.C."/>
            <person name="Singh A."/>
            <person name="Wilkins M.J."/>
            <person name="Karaoz U."/>
            <person name="Brodie E.L."/>
            <person name="Williams K.H."/>
            <person name="Hubbard S.S."/>
            <person name="Banfield J.F."/>
        </authorList>
    </citation>
    <scope>NUCLEOTIDE SEQUENCE [LARGE SCALE GENOMIC DNA]</scope>
</reference>
<evidence type="ECO:0000313" key="3">
    <source>
        <dbReference type="Proteomes" id="UP000177785"/>
    </source>
</evidence>
<proteinExistence type="predicted"/>
<keyword evidence="1" id="KW-1133">Transmembrane helix</keyword>
<dbReference type="Proteomes" id="UP000177785">
    <property type="component" value="Unassembled WGS sequence"/>
</dbReference>
<organism evidence="2 3">
    <name type="scientific">Candidatus Ryanbacteria bacterium RIFCSPHIGHO2_01_FULL_48_27</name>
    <dbReference type="NCBI Taxonomy" id="1802115"/>
    <lineage>
        <taxon>Bacteria</taxon>
        <taxon>Candidatus Ryaniibacteriota</taxon>
    </lineage>
</organism>
<feature type="transmembrane region" description="Helical" evidence="1">
    <location>
        <begin position="74"/>
        <end position="98"/>
    </location>
</feature>
<accession>A0A1G2G763</accession>
<evidence type="ECO:0000313" key="2">
    <source>
        <dbReference type="EMBL" id="OGZ46027.1"/>
    </source>
</evidence>
<gene>
    <name evidence="2" type="ORF">A2756_04485</name>
</gene>
<feature type="transmembrane region" description="Helical" evidence="1">
    <location>
        <begin position="44"/>
        <end position="62"/>
    </location>
</feature>
<feature type="transmembrane region" description="Helical" evidence="1">
    <location>
        <begin position="7"/>
        <end position="24"/>
    </location>
</feature>
<keyword evidence="1" id="KW-0472">Membrane</keyword>
<evidence type="ECO:0000256" key="1">
    <source>
        <dbReference type="SAM" id="Phobius"/>
    </source>
</evidence>
<comment type="caution">
    <text evidence="2">The sequence shown here is derived from an EMBL/GenBank/DDBJ whole genome shotgun (WGS) entry which is preliminary data.</text>
</comment>
<keyword evidence="1" id="KW-0812">Transmembrane</keyword>
<protein>
    <submittedName>
        <fullName evidence="2">Uncharacterized protein</fullName>
    </submittedName>
</protein>